<organism evidence="3 4">
    <name type="scientific">Abyssibacter profundi</name>
    <dbReference type="NCBI Taxonomy" id="2182787"/>
    <lineage>
        <taxon>Bacteria</taxon>
        <taxon>Pseudomonadati</taxon>
        <taxon>Pseudomonadota</taxon>
        <taxon>Gammaproteobacteria</taxon>
        <taxon>Chromatiales</taxon>
        <taxon>Oceanococcaceae</taxon>
        <taxon>Abyssibacter</taxon>
    </lineage>
</organism>
<reference evidence="3 4" key="1">
    <citation type="submission" date="2018-05" db="EMBL/GenBank/DDBJ databases">
        <title>Abyssibacter profundi OUC007T gen. nov., sp. nov, a marine bacterium isolated from seawater of the Mariana Trench.</title>
        <authorList>
            <person name="Zhou S."/>
        </authorList>
    </citation>
    <scope>NUCLEOTIDE SEQUENCE [LARGE SCALE GENOMIC DNA]</scope>
    <source>
        <strain evidence="3 4">OUC007</strain>
    </source>
</reference>
<evidence type="ECO:0000256" key="1">
    <source>
        <dbReference type="ARBA" id="ARBA00010645"/>
    </source>
</evidence>
<dbReference type="OrthoDB" id="9796575at2"/>
<sequence length="99" mass="10515">MSGADLLAIEVAYALPDRQSLLRLDVPAGTTVEQAVQRSGLLEQYPDIDLAAAAVGIFGKQVPATTEVKSGDRVEVYRPLIADPKAARRKRAAKAKAQG</sequence>
<dbReference type="Gene3D" id="3.10.20.280">
    <property type="entry name" value="RnfH-like"/>
    <property type="match status" value="1"/>
</dbReference>
<evidence type="ECO:0000313" key="4">
    <source>
        <dbReference type="Proteomes" id="UP000251800"/>
    </source>
</evidence>
<dbReference type="PANTHER" id="PTHR37483">
    <property type="entry name" value="UPF0125 PROTEIN RATB"/>
    <property type="match status" value="1"/>
</dbReference>
<dbReference type="HAMAP" id="MF_00460">
    <property type="entry name" value="UPF0125_RnfH"/>
    <property type="match status" value="1"/>
</dbReference>
<accession>A0A383XQU1</accession>
<keyword evidence="4" id="KW-1185">Reference proteome</keyword>
<gene>
    <name evidence="3" type="ORF">DEH80_14765</name>
</gene>
<protein>
    <recommendedName>
        <fullName evidence="2">UPF0125 protein DEH80_14765</fullName>
    </recommendedName>
</protein>
<proteinExistence type="inferred from homology"/>
<dbReference type="AlphaFoldDB" id="A0A383XQU1"/>
<dbReference type="SUPFAM" id="SSF54285">
    <property type="entry name" value="MoaD/ThiS"/>
    <property type="match status" value="1"/>
</dbReference>
<dbReference type="InterPro" id="IPR037021">
    <property type="entry name" value="RnfH_sf"/>
</dbReference>
<evidence type="ECO:0000256" key="2">
    <source>
        <dbReference type="HAMAP-Rule" id="MF_00460"/>
    </source>
</evidence>
<name>A0A383XQU1_9GAMM</name>
<dbReference type="NCBIfam" id="NF002490">
    <property type="entry name" value="PRK01777.1"/>
    <property type="match status" value="1"/>
</dbReference>
<comment type="caution">
    <text evidence="3">The sequence shown here is derived from an EMBL/GenBank/DDBJ whole genome shotgun (WGS) entry which is preliminary data.</text>
</comment>
<evidence type="ECO:0000313" key="3">
    <source>
        <dbReference type="EMBL" id="PWN54995.1"/>
    </source>
</evidence>
<dbReference type="Pfam" id="PF03658">
    <property type="entry name" value="Ub-RnfH"/>
    <property type="match status" value="1"/>
</dbReference>
<dbReference type="PANTHER" id="PTHR37483:SF1">
    <property type="entry name" value="UPF0125 PROTEIN RATB"/>
    <property type="match status" value="1"/>
</dbReference>
<dbReference type="RefSeq" id="WP_109721305.1">
    <property type="nucleotide sequence ID" value="NZ_QEQK01000015.1"/>
</dbReference>
<dbReference type="InterPro" id="IPR005346">
    <property type="entry name" value="RnfH"/>
</dbReference>
<comment type="similarity">
    <text evidence="1 2">Belongs to the UPF0125 (RnfH) family.</text>
</comment>
<dbReference type="Proteomes" id="UP000251800">
    <property type="component" value="Unassembled WGS sequence"/>
</dbReference>
<dbReference type="EMBL" id="QEQK01000015">
    <property type="protein sequence ID" value="PWN54995.1"/>
    <property type="molecule type" value="Genomic_DNA"/>
</dbReference>
<dbReference type="InterPro" id="IPR016155">
    <property type="entry name" value="Mopterin_synth/thiamin_S_b"/>
</dbReference>